<organism evidence="1 2">
    <name type="scientific">Nitrospira defluvii</name>
    <dbReference type="NCBI Taxonomy" id="330214"/>
    <lineage>
        <taxon>Bacteria</taxon>
        <taxon>Pseudomonadati</taxon>
        <taxon>Nitrospirota</taxon>
        <taxon>Nitrospiria</taxon>
        <taxon>Nitrospirales</taxon>
        <taxon>Nitrospiraceae</taxon>
        <taxon>Nitrospira</taxon>
    </lineage>
</organism>
<name>A0ABN7LN66_9BACT</name>
<comment type="caution">
    <text evidence="1">The sequence shown here is derived from an EMBL/GenBank/DDBJ whole genome shotgun (WGS) entry which is preliminary data.</text>
</comment>
<evidence type="ECO:0000313" key="1">
    <source>
        <dbReference type="EMBL" id="CAE6760164.1"/>
    </source>
</evidence>
<keyword evidence="2" id="KW-1185">Reference proteome</keyword>
<proteinExistence type="predicted"/>
<dbReference type="InterPro" id="IPR032710">
    <property type="entry name" value="NTF2-like_dom_sf"/>
</dbReference>
<dbReference type="PROSITE" id="PS51318">
    <property type="entry name" value="TAT"/>
    <property type="match status" value="1"/>
</dbReference>
<dbReference type="InterPro" id="IPR006311">
    <property type="entry name" value="TAT_signal"/>
</dbReference>
<reference evidence="1 2" key="1">
    <citation type="submission" date="2021-02" db="EMBL/GenBank/DDBJ databases">
        <authorList>
            <person name="Han P."/>
        </authorList>
    </citation>
    <scope>NUCLEOTIDE SEQUENCE [LARGE SCALE GENOMIC DNA]</scope>
    <source>
        <strain evidence="1">Candidatus Nitrospira sp. ZN2</strain>
    </source>
</reference>
<dbReference type="Gene3D" id="3.10.450.50">
    <property type="match status" value="1"/>
</dbReference>
<sequence>MGERRRRGMQWSALLTGGILVLLAILPAARAEVRILPEAAAELDQATTEAVMRTFRAADEAIRARDLNGVMALYSEQYDYHGLKKPDMRKVWANLFDEFQDLTDTHHFSRLTKVGSGSKTIIEVTCTGSLSGLSKTGGLRVPIDSWYEEVHYMTFEEGQWRIRGNVGDSPRLMPFGTSPHPLF</sequence>
<accession>A0ABN7LN66</accession>
<dbReference type="EMBL" id="CAJNBJ010000016">
    <property type="protein sequence ID" value="CAE6760164.1"/>
    <property type="molecule type" value="Genomic_DNA"/>
</dbReference>
<dbReference type="Proteomes" id="UP000675880">
    <property type="component" value="Unassembled WGS sequence"/>
</dbReference>
<gene>
    <name evidence="1" type="ORF">NSPZN2_30605</name>
</gene>
<evidence type="ECO:0000313" key="2">
    <source>
        <dbReference type="Proteomes" id="UP000675880"/>
    </source>
</evidence>
<dbReference type="SUPFAM" id="SSF54427">
    <property type="entry name" value="NTF2-like"/>
    <property type="match status" value="1"/>
</dbReference>
<protein>
    <submittedName>
        <fullName evidence="1">SnoaL-like domain-containing protein</fullName>
    </submittedName>
</protein>